<feature type="binding site" evidence="7">
    <location>
        <position position="172"/>
    </location>
    <ligand>
        <name>substrate</name>
    </ligand>
</feature>
<dbReference type="SUPFAM" id="SSF51735">
    <property type="entry name" value="NAD(P)-binding Rossmann-fold domains"/>
    <property type="match status" value="1"/>
</dbReference>
<gene>
    <name evidence="7" type="primary">zwf</name>
    <name evidence="11" type="ORF">FRUB_09244</name>
</gene>
<protein>
    <recommendedName>
        <fullName evidence="7">Glucose-6-phosphate 1-dehydrogenase</fullName>
        <shortName evidence="7">G6PD</shortName>
        <ecNumber evidence="7">1.1.1.49</ecNumber>
    </recommendedName>
</protein>
<dbReference type="Proteomes" id="UP000214646">
    <property type="component" value="Unassembled WGS sequence"/>
</dbReference>
<dbReference type="InterPro" id="IPR022674">
    <property type="entry name" value="G6P_DH_NAD-bd"/>
</dbReference>
<dbReference type="InterPro" id="IPR036291">
    <property type="entry name" value="NAD(P)-bd_dom_sf"/>
</dbReference>
<dbReference type="HAMAP" id="MF_00966">
    <property type="entry name" value="G6PD"/>
    <property type="match status" value="1"/>
</dbReference>
<dbReference type="Gene3D" id="3.40.50.720">
    <property type="entry name" value="NAD(P)-binding Rossmann-like Domain"/>
    <property type="match status" value="1"/>
</dbReference>
<dbReference type="Pfam" id="PF02781">
    <property type="entry name" value="G6PD_C"/>
    <property type="match status" value="1"/>
</dbReference>
<evidence type="ECO:0000256" key="8">
    <source>
        <dbReference type="SAM" id="MobiDB-lite"/>
    </source>
</evidence>
<feature type="compositionally biased region" description="Basic and acidic residues" evidence="8">
    <location>
        <begin position="439"/>
        <end position="453"/>
    </location>
</feature>
<keyword evidence="4 7" id="KW-0521">NADP</keyword>
<keyword evidence="12" id="KW-1185">Reference proteome</keyword>
<feature type="binding site" evidence="7">
    <location>
        <position position="138"/>
    </location>
    <ligand>
        <name>NADP(+)</name>
        <dbReference type="ChEBI" id="CHEBI:58349"/>
    </ligand>
</feature>
<evidence type="ECO:0000256" key="3">
    <source>
        <dbReference type="ARBA" id="ARBA00022526"/>
    </source>
</evidence>
<feature type="binding site" evidence="7">
    <location>
        <position position="168"/>
    </location>
    <ligand>
        <name>substrate</name>
    </ligand>
</feature>
<keyword evidence="6 7" id="KW-0119">Carbohydrate metabolism</keyword>
<feature type="binding site" evidence="7">
    <location>
        <position position="316"/>
    </location>
    <ligand>
        <name>substrate</name>
    </ligand>
</feature>
<comment type="similarity">
    <text evidence="2 7">Belongs to the glucose-6-phosphate dehydrogenase family.</text>
</comment>
<name>A0A225D503_9BACT</name>
<reference evidence="12" key="1">
    <citation type="submission" date="2017-06" db="EMBL/GenBank/DDBJ databases">
        <title>Genome analysis of Fimbriiglobus ruber SP5, the first member of the order Planctomycetales with confirmed chitinolytic capability.</title>
        <authorList>
            <person name="Ravin N.V."/>
            <person name="Rakitin A.L."/>
            <person name="Ivanova A.A."/>
            <person name="Beletsky A.V."/>
            <person name="Kulichevskaya I.S."/>
            <person name="Mardanov A.V."/>
            <person name="Dedysh S.N."/>
        </authorList>
    </citation>
    <scope>NUCLEOTIDE SEQUENCE [LARGE SCALE GENOMIC DNA]</scope>
    <source>
        <strain evidence="12">SP5</strain>
    </source>
</reference>
<evidence type="ECO:0000259" key="9">
    <source>
        <dbReference type="Pfam" id="PF00479"/>
    </source>
</evidence>
<dbReference type="UniPathway" id="UPA00115">
    <property type="reaction ID" value="UER00408"/>
</dbReference>
<comment type="pathway">
    <text evidence="1 7">Carbohydrate degradation; pentose phosphate pathway; D-ribulose 5-phosphate from D-glucose 6-phosphate (oxidative stage): step 1/3.</text>
</comment>
<dbReference type="PANTHER" id="PTHR23429:SF0">
    <property type="entry name" value="GLUCOSE-6-PHOSPHATE 1-DEHYDROGENASE"/>
    <property type="match status" value="1"/>
</dbReference>
<evidence type="ECO:0000313" key="11">
    <source>
        <dbReference type="EMBL" id="OWK36681.1"/>
    </source>
</evidence>
<feature type="domain" description="Glucose-6-phosphate dehydrogenase C-terminal" evidence="10">
    <location>
        <begin position="180"/>
        <end position="448"/>
    </location>
</feature>
<evidence type="ECO:0000256" key="6">
    <source>
        <dbReference type="ARBA" id="ARBA00023277"/>
    </source>
</evidence>
<proteinExistence type="inferred from homology"/>
<evidence type="ECO:0000313" key="12">
    <source>
        <dbReference type="Proteomes" id="UP000214646"/>
    </source>
</evidence>
<feature type="active site" description="Proton acceptor" evidence="7">
    <location>
        <position position="230"/>
    </location>
</feature>
<dbReference type="EC" id="1.1.1.49" evidence="7"/>
<dbReference type="InterPro" id="IPR022675">
    <property type="entry name" value="G6P_DH_C"/>
</dbReference>
<evidence type="ECO:0000259" key="10">
    <source>
        <dbReference type="Pfam" id="PF02781"/>
    </source>
</evidence>
<evidence type="ECO:0000256" key="4">
    <source>
        <dbReference type="ARBA" id="ARBA00022857"/>
    </source>
</evidence>
<dbReference type="OrthoDB" id="9802739at2"/>
<dbReference type="SUPFAM" id="SSF55347">
    <property type="entry name" value="Glyceraldehyde-3-phosphate dehydrogenase-like, C-terminal domain"/>
    <property type="match status" value="1"/>
</dbReference>
<dbReference type="AlphaFoldDB" id="A0A225D503"/>
<sequence length="469" mass="52520">MDTDVADALVFFGATGDLAYKKIFPALQAMVRRGRLTVPVIGVAKAGWTLEQFQNRARRSVEEHGGLVPKAFDQLLGQLRYVDGDYQDPETFQILRKELGNAVRPAHYLAIPPSMFELVVRQLGNSGCATNGRVIIEKPFGRSLASAIELNRTLLAHFCESSIYRVDHYLGKEPVQNLLYFRFANSFLEPIWNRRYVKSIQITMAEAFDVQGRGAFYDQAGAIRDVLQNHLFQLMSNLLMEPPVGTDSEAVRDEKVKVLRAVRPLKSEDVVRGQFLGYRVEPGVAPTSHVETFAAVRLEVHSWRWEGVPVYIRTGKCLPTTCTEVFATFRQPPELYTDRPQANYLRFRVNPDVVIGLGAMAKMPGEAMIGRPTELLAAHYPDSEEMDAYERLLGGAMKGDRTQFAREDYVEEAWRIVDPVLEHPPKLHFYEGGSWGPPEADRIGPSDGWHDPVVDPNPHGAGKPSPGSA</sequence>
<dbReference type="NCBIfam" id="TIGR00871">
    <property type="entry name" value="zwf"/>
    <property type="match status" value="1"/>
</dbReference>
<evidence type="ECO:0000256" key="2">
    <source>
        <dbReference type="ARBA" id="ARBA00009975"/>
    </source>
</evidence>
<dbReference type="RefSeq" id="WP_088259656.1">
    <property type="nucleotide sequence ID" value="NZ_NIDE01000017.1"/>
</dbReference>
<dbReference type="PRINTS" id="PR00079">
    <property type="entry name" value="G6PDHDRGNASE"/>
</dbReference>
<dbReference type="Gene3D" id="3.30.360.10">
    <property type="entry name" value="Dihydrodipicolinate Reductase, domain 2"/>
    <property type="match status" value="1"/>
</dbReference>
<keyword evidence="5 7" id="KW-0560">Oxidoreductase</keyword>
<dbReference type="PANTHER" id="PTHR23429">
    <property type="entry name" value="GLUCOSE-6-PHOSPHATE 1-DEHYDROGENASE G6PD"/>
    <property type="match status" value="1"/>
</dbReference>
<dbReference type="InterPro" id="IPR019796">
    <property type="entry name" value="G6P_DH_AS"/>
</dbReference>
<dbReference type="GO" id="GO:0005829">
    <property type="term" value="C:cytosol"/>
    <property type="evidence" value="ECO:0007669"/>
    <property type="project" value="TreeGrafter"/>
</dbReference>
<feature type="domain" description="Glucose-6-phosphate dehydrogenase NAD-binding" evidence="9">
    <location>
        <begin position="10"/>
        <end position="177"/>
    </location>
</feature>
<evidence type="ECO:0000256" key="5">
    <source>
        <dbReference type="ARBA" id="ARBA00023002"/>
    </source>
</evidence>
<dbReference type="GO" id="GO:0004345">
    <property type="term" value="F:glucose-6-phosphate dehydrogenase activity"/>
    <property type="evidence" value="ECO:0007669"/>
    <property type="project" value="UniProtKB-UniRule"/>
</dbReference>
<dbReference type="GO" id="GO:0009051">
    <property type="term" value="P:pentose-phosphate shunt, oxidative branch"/>
    <property type="evidence" value="ECO:0007669"/>
    <property type="project" value="TreeGrafter"/>
</dbReference>
<feature type="binding site" evidence="7">
    <location>
        <position position="206"/>
    </location>
    <ligand>
        <name>substrate</name>
    </ligand>
</feature>
<organism evidence="11 12">
    <name type="scientific">Fimbriiglobus ruber</name>
    <dbReference type="NCBI Taxonomy" id="1908690"/>
    <lineage>
        <taxon>Bacteria</taxon>
        <taxon>Pseudomonadati</taxon>
        <taxon>Planctomycetota</taxon>
        <taxon>Planctomycetia</taxon>
        <taxon>Gemmatales</taxon>
        <taxon>Gemmataceae</taxon>
        <taxon>Fimbriiglobus</taxon>
    </lineage>
</organism>
<dbReference type="GO" id="GO:0006006">
    <property type="term" value="P:glucose metabolic process"/>
    <property type="evidence" value="ECO:0007669"/>
    <property type="project" value="UniProtKB-KW"/>
</dbReference>
<dbReference type="InterPro" id="IPR001282">
    <property type="entry name" value="G6P_DH"/>
</dbReference>
<dbReference type="Pfam" id="PF00479">
    <property type="entry name" value="G6PD_N"/>
    <property type="match status" value="1"/>
</dbReference>
<dbReference type="EMBL" id="NIDE01000017">
    <property type="protein sequence ID" value="OWK36681.1"/>
    <property type="molecule type" value="Genomic_DNA"/>
</dbReference>
<comment type="caution">
    <text evidence="11">The sequence shown here is derived from an EMBL/GenBank/DDBJ whole genome shotgun (WGS) entry which is preliminary data.</text>
</comment>
<dbReference type="GO" id="GO:0050661">
    <property type="term" value="F:NADP binding"/>
    <property type="evidence" value="ECO:0007669"/>
    <property type="project" value="UniProtKB-UniRule"/>
</dbReference>
<keyword evidence="3 7" id="KW-0313">Glucose metabolism</keyword>
<feature type="binding site" evidence="7">
    <location>
        <position position="225"/>
    </location>
    <ligand>
        <name>substrate</name>
    </ligand>
</feature>
<comment type="caution">
    <text evidence="7">Lacks conserved residue(s) required for the propagation of feature annotation.</text>
</comment>
<evidence type="ECO:0000256" key="1">
    <source>
        <dbReference type="ARBA" id="ARBA00004937"/>
    </source>
</evidence>
<accession>A0A225D503</accession>
<dbReference type="PIRSF" id="PIRSF000110">
    <property type="entry name" value="G6PD"/>
    <property type="match status" value="1"/>
</dbReference>
<feature type="region of interest" description="Disordered" evidence="8">
    <location>
        <begin position="432"/>
        <end position="469"/>
    </location>
</feature>
<comment type="catalytic activity">
    <reaction evidence="7">
        <text>D-glucose 6-phosphate + NADP(+) = 6-phospho-D-glucono-1,5-lactone + NADPH + H(+)</text>
        <dbReference type="Rhea" id="RHEA:15841"/>
        <dbReference type="ChEBI" id="CHEBI:15378"/>
        <dbReference type="ChEBI" id="CHEBI:57783"/>
        <dbReference type="ChEBI" id="CHEBI:57955"/>
        <dbReference type="ChEBI" id="CHEBI:58349"/>
        <dbReference type="ChEBI" id="CHEBI:61548"/>
        <dbReference type="EC" id="1.1.1.49"/>
    </reaction>
</comment>
<dbReference type="PROSITE" id="PS00069">
    <property type="entry name" value="G6P_DEHYDROGENASE"/>
    <property type="match status" value="1"/>
</dbReference>
<comment type="function">
    <text evidence="7">Catalyzes the oxidation of glucose 6-phosphate to 6-phosphogluconolactone.</text>
</comment>
<evidence type="ECO:0000256" key="7">
    <source>
        <dbReference type="HAMAP-Rule" id="MF_00966"/>
    </source>
</evidence>